<dbReference type="InterPro" id="IPR046064">
    <property type="entry name" value="DUF6022"/>
</dbReference>
<reference evidence="1 2" key="1">
    <citation type="journal article" date="2007" name="Int. J. Syst. Evol. Microbiol.">
        <title>Paenibacillus ginsengarvi sp. nov., isolated from soil from ginseng cultivation.</title>
        <authorList>
            <person name="Yoon M.H."/>
            <person name="Ten L.N."/>
            <person name="Im W.T."/>
        </authorList>
    </citation>
    <scope>NUCLEOTIDE SEQUENCE [LARGE SCALE GENOMIC DNA]</scope>
    <source>
        <strain evidence="1 2">KCTC 13059</strain>
    </source>
</reference>
<name>A0A3B0C3J8_9BACL</name>
<keyword evidence="2" id="KW-1185">Reference proteome</keyword>
<evidence type="ECO:0000313" key="2">
    <source>
        <dbReference type="Proteomes" id="UP000282311"/>
    </source>
</evidence>
<organism evidence="1 2">
    <name type="scientific">Paenibacillus ginsengarvi</name>
    <dbReference type="NCBI Taxonomy" id="400777"/>
    <lineage>
        <taxon>Bacteria</taxon>
        <taxon>Bacillati</taxon>
        <taxon>Bacillota</taxon>
        <taxon>Bacilli</taxon>
        <taxon>Bacillales</taxon>
        <taxon>Paenibacillaceae</taxon>
        <taxon>Paenibacillus</taxon>
    </lineage>
</organism>
<accession>A0A3B0C3J8</accession>
<protein>
    <submittedName>
        <fullName evidence="1">Uncharacterized protein</fullName>
    </submittedName>
</protein>
<sequence>MLTGSRDELLALFPEYEDATYGMYLDKLIPPAWQELQRNGFQLVDTAREDDFVIAGCLLFRNSVEKAEWGSPGNEIRMFWMVLQNHENKPIGTLVMEFSHSHIQFDIPNRPKIFAFEETERKEILSRITQRQKTR</sequence>
<dbReference type="OrthoDB" id="2916119at2"/>
<dbReference type="AlphaFoldDB" id="A0A3B0C3J8"/>
<dbReference type="Pfam" id="PF19486">
    <property type="entry name" value="DUF6022"/>
    <property type="match status" value="1"/>
</dbReference>
<gene>
    <name evidence="1" type="ORF">D7M11_23540</name>
</gene>
<comment type="caution">
    <text evidence="1">The sequence shown here is derived from an EMBL/GenBank/DDBJ whole genome shotgun (WGS) entry which is preliminary data.</text>
</comment>
<dbReference type="Proteomes" id="UP000282311">
    <property type="component" value="Unassembled WGS sequence"/>
</dbReference>
<evidence type="ECO:0000313" key="1">
    <source>
        <dbReference type="EMBL" id="RKN78317.1"/>
    </source>
</evidence>
<proteinExistence type="predicted"/>
<dbReference type="EMBL" id="RBAH01000019">
    <property type="protein sequence ID" value="RKN78317.1"/>
    <property type="molecule type" value="Genomic_DNA"/>
</dbReference>